<comment type="caution">
    <text evidence="3">The sequence shown here is derived from an EMBL/GenBank/DDBJ whole genome shotgun (WGS) entry which is preliminary data.</text>
</comment>
<dbReference type="AlphaFoldDB" id="A0A7C9MVL1"/>
<feature type="compositionally biased region" description="Low complexity" evidence="1">
    <location>
        <begin position="120"/>
        <end position="172"/>
    </location>
</feature>
<feature type="region of interest" description="Disordered" evidence="1">
    <location>
        <begin position="107"/>
        <end position="172"/>
    </location>
</feature>
<evidence type="ECO:0000313" key="3">
    <source>
        <dbReference type="EMBL" id="MYL83674.1"/>
    </source>
</evidence>
<dbReference type="PANTHER" id="PTHR33734">
    <property type="entry name" value="LYSM DOMAIN-CONTAINING GPI-ANCHORED PROTEIN 2"/>
    <property type="match status" value="1"/>
</dbReference>
<sequence>MFRGKSGLLLAVLLIGLAVALAPGCSKYDQQERNVQYVSNDLVRKDAEITWRQVNEAHAAWIKAGASHDKADPAFIVYQDAYARYAVSYNELWDRQDKPSYAGRLRAATDALPPPPPGMAVPLAAPKAEPATPTTPGGDLPGPAGRTLTDPAKSAKPAPEAEQAAPAGRPAKSAKSGAVVAAGPGSYLVQPGDTLASIAKLHGLSEKRLMDANGITDPRKLAAGKSLTIPAP</sequence>
<dbReference type="InterPro" id="IPR036779">
    <property type="entry name" value="LysM_dom_sf"/>
</dbReference>
<dbReference type="SMART" id="SM00257">
    <property type="entry name" value="LysM"/>
    <property type="match status" value="1"/>
</dbReference>
<dbReference type="Proteomes" id="UP000482487">
    <property type="component" value="Unassembled WGS sequence"/>
</dbReference>
<evidence type="ECO:0000259" key="2">
    <source>
        <dbReference type="PROSITE" id="PS51782"/>
    </source>
</evidence>
<gene>
    <name evidence="3" type="ORF">GTA51_11110</name>
</gene>
<evidence type="ECO:0000256" key="1">
    <source>
        <dbReference type="SAM" id="MobiDB-lite"/>
    </source>
</evidence>
<dbReference type="EMBL" id="WVUD01000018">
    <property type="protein sequence ID" value="MYL83674.1"/>
    <property type="molecule type" value="Genomic_DNA"/>
</dbReference>
<reference evidence="3 4" key="1">
    <citation type="submission" date="2020-01" db="EMBL/GenBank/DDBJ databases">
        <title>Genome sequence of Desulfovibrio aerotolerans DSM 16695(T).</title>
        <authorList>
            <person name="Karnachuk O."/>
            <person name="Avakyan M."/>
            <person name="Mardanov A."/>
            <person name="Kadnikov V."/>
            <person name="Ravin N."/>
        </authorList>
    </citation>
    <scope>NUCLEOTIDE SEQUENCE [LARGE SCALE GENOMIC DNA]</scope>
    <source>
        <strain evidence="3 4">DSM 16695</strain>
    </source>
</reference>
<dbReference type="CDD" id="cd00118">
    <property type="entry name" value="LysM"/>
    <property type="match status" value="1"/>
</dbReference>
<organism evidence="3 4">
    <name type="scientific">Solidesulfovibrio aerotolerans</name>
    <dbReference type="NCBI Taxonomy" id="295255"/>
    <lineage>
        <taxon>Bacteria</taxon>
        <taxon>Pseudomonadati</taxon>
        <taxon>Thermodesulfobacteriota</taxon>
        <taxon>Desulfovibrionia</taxon>
        <taxon>Desulfovibrionales</taxon>
        <taxon>Desulfovibrionaceae</taxon>
        <taxon>Solidesulfovibrio</taxon>
    </lineage>
</organism>
<dbReference type="PANTHER" id="PTHR33734:SF22">
    <property type="entry name" value="MEMBRANE-BOUND LYTIC MUREIN TRANSGLYCOSYLASE D"/>
    <property type="match status" value="1"/>
</dbReference>
<dbReference type="RefSeq" id="WP_160961096.1">
    <property type="nucleotide sequence ID" value="NZ_WVUD01000018.1"/>
</dbReference>
<protein>
    <submittedName>
        <fullName evidence="3">LysM peptidoglycan-binding domain-containing protein</fullName>
    </submittedName>
</protein>
<name>A0A7C9MVL1_9BACT</name>
<dbReference type="SUPFAM" id="SSF54106">
    <property type="entry name" value="LysM domain"/>
    <property type="match status" value="1"/>
</dbReference>
<feature type="domain" description="LysM" evidence="2">
    <location>
        <begin position="185"/>
        <end position="229"/>
    </location>
</feature>
<dbReference type="PROSITE" id="PS51782">
    <property type="entry name" value="LYSM"/>
    <property type="match status" value="1"/>
</dbReference>
<dbReference type="OrthoDB" id="9795421at2"/>
<proteinExistence type="predicted"/>
<keyword evidence="4" id="KW-1185">Reference proteome</keyword>
<dbReference type="Pfam" id="PF01476">
    <property type="entry name" value="LysM"/>
    <property type="match status" value="1"/>
</dbReference>
<accession>A0A7C9MVL1</accession>
<dbReference type="GO" id="GO:0008932">
    <property type="term" value="F:lytic endotransglycosylase activity"/>
    <property type="evidence" value="ECO:0007669"/>
    <property type="project" value="TreeGrafter"/>
</dbReference>
<dbReference type="Gene3D" id="3.10.350.10">
    <property type="entry name" value="LysM domain"/>
    <property type="match status" value="1"/>
</dbReference>
<dbReference type="InterPro" id="IPR018392">
    <property type="entry name" value="LysM"/>
</dbReference>
<evidence type="ECO:0000313" key="4">
    <source>
        <dbReference type="Proteomes" id="UP000482487"/>
    </source>
</evidence>